<dbReference type="CTD" id="78777985"/>
<comment type="similarity">
    <text evidence="2">Belongs to the insulin family.</text>
</comment>
<proteinExistence type="inferred from homology"/>
<accession>A0A6A5G4J6</accession>
<protein>
    <submittedName>
        <fullName evidence="7">Uncharacterized protein</fullName>
    </submittedName>
</protein>
<dbReference type="Pfam" id="PF10325">
    <property type="entry name" value="7TM_GPCR_Srz"/>
    <property type="match status" value="1"/>
</dbReference>
<dbReference type="GO" id="GO:0005576">
    <property type="term" value="C:extracellular region"/>
    <property type="evidence" value="ECO:0007669"/>
    <property type="project" value="UniProtKB-SubCell"/>
</dbReference>
<dbReference type="InterPro" id="IPR018817">
    <property type="entry name" value="7TM_GPCR_serpentine_rcpt_Srz"/>
</dbReference>
<reference evidence="7 8" key="1">
    <citation type="submission" date="2019-12" db="EMBL/GenBank/DDBJ databases">
        <title>Chromosome-level assembly of the Caenorhabditis remanei genome.</title>
        <authorList>
            <person name="Teterina A.A."/>
            <person name="Willis J.H."/>
            <person name="Phillips P.C."/>
        </authorList>
    </citation>
    <scope>NUCLEOTIDE SEQUENCE [LARGE SCALE GENOMIC DNA]</scope>
    <source>
        <strain evidence="7 8">PX506</strain>
        <tissue evidence="7">Whole organism</tissue>
    </source>
</reference>
<organism evidence="7 8">
    <name type="scientific">Caenorhabditis remanei</name>
    <name type="common">Caenorhabditis vulgaris</name>
    <dbReference type="NCBI Taxonomy" id="31234"/>
    <lineage>
        <taxon>Eukaryota</taxon>
        <taxon>Metazoa</taxon>
        <taxon>Ecdysozoa</taxon>
        <taxon>Nematoda</taxon>
        <taxon>Chromadorea</taxon>
        <taxon>Rhabditida</taxon>
        <taxon>Rhabditina</taxon>
        <taxon>Rhabditomorpha</taxon>
        <taxon>Rhabditoidea</taxon>
        <taxon>Rhabditidae</taxon>
        <taxon>Peloderinae</taxon>
        <taxon>Caenorhabditis</taxon>
    </lineage>
</organism>
<comment type="subcellular location">
    <subcellularLocation>
        <location evidence="1">Secreted</location>
    </subcellularLocation>
</comment>
<dbReference type="GO" id="GO:0005179">
    <property type="term" value="F:hormone activity"/>
    <property type="evidence" value="ECO:0007669"/>
    <property type="project" value="InterPro"/>
</dbReference>
<evidence type="ECO:0000313" key="7">
    <source>
        <dbReference type="EMBL" id="KAF1749504.1"/>
    </source>
</evidence>
<dbReference type="RefSeq" id="XP_053580154.1">
    <property type="nucleotide sequence ID" value="XM_053736588.1"/>
</dbReference>
<keyword evidence="6" id="KW-0812">Transmembrane</keyword>
<keyword evidence="4" id="KW-0732">Signal</keyword>
<evidence type="ECO:0000256" key="2">
    <source>
        <dbReference type="ARBA" id="ARBA00009034"/>
    </source>
</evidence>
<feature type="transmembrane region" description="Helical" evidence="6">
    <location>
        <begin position="25"/>
        <end position="45"/>
    </location>
</feature>
<dbReference type="InterPro" id="IPR003235">
    <property type="entry name" value="Nem_insulin-like_b-type"/>
</dbReference>
<keyword evidence="5" id="KW-1015">Disulfide bond</keyword>
<dbReference type="Proteomes" id="UP000483820">
    <property type="component" value="Chromosome X"/>
</dbReference>
<evidence type="ECO:0000256" key="6">
    <source>
        <dbReference type="SAM" id="Phobius"/>
    </source>
</evidence>
<evidence type="ECO:0000256" key="4">
    <source>
        <dbReference type="ARBA" id="ARBA00022729"/>
    </source>
</evidence>
<dbReference type="Pfam" id="PF03488">
    <property type="entry name" value="Ins_beta"/>
    <property type="match status" value="1"/>
</dbReference>
<keyword evidence="3" id="KW-0964">Secreted</keyword>
<dbReference type="EMBL" id="WUAV01000006">
    <property type="protein sequence ID" value="KAF1749504.1"/>
    <property type="molecule type" value="Genomic_DNA"/>
</dbReference>
<evidence type="ECO:0000256" key="1">
    <source>
        <dbReference type="ARBA" id="ARBA00004613"/>
    </source>
</evidence>
<sequence>MSIQVFFASVNITDEFVDYARKVNLSLLGICTVALLIVFPFYLHVFKMNRERDKHGYLPSIKNDVSAPTKPPTAAQKSCDRKVVMNVIAVCGKTCETDSNLHFGFFCCSSRVH</sequence>
<keyword evidence="6" id="KW-1133">Transmembrane helix</keyword>
<evidence type="ECO:0000313" key="8">
    <source>
        <dbReference type="Proteomes" id="UP000483820"/>
    </source>
</evidence>
<gene>
    <name evidence="7" type="ORF">GCK72_025972</name>
</gene>
<evidence type="ECO:0000256" key="3">
    <source>
        <dbReference type="ARBA" id="ARBA00022525"/>
    </source>
</evidence>
<keyword evidence="6" id="KW-0472">Membrane</keyword>
<dbReference type="AlphaFoldDB" id="A0A6A5G4J6"/>
<dbReference type="KEGG" id="crq:GCK72_025972"/>
<evidence type="ECO:0000256" key="5">
    <source>
        <dbReference type="ARBA" id="ARBA00023157"/>
    </source>
</evidence>
<dbReference type="GeneID" id="78777985"/>
<dbReference type="Gene3D" id="1.10.100.10">
    <property type="entry name" value="Insulin-like"/>
    <property type="match status" value="1"/>
</dbReference>
<name>A0A6A5G4J6_CAERE</name>
<comment type="caution">
    <text evidence="7">The sequence shown here is derived from an EMBL/GenBank/DDBJ whole genome shotgun (WGS) entry which is preliminary data.</text>
</comment>